<dbReference type="EMBL" id="CAVLGL010000083">
    <property type="protein sequence ID" value="CAK1588922.1"/>
    <property type="molecule type" value="Genomic_DNA"/>
</dbReference>
<comment type="caution">
    <text evidence="2">The sequence shown here is derived from an EMBL/GenBank/DDBJ whole genome shotgun (WGS) entry which is preliminary data.</text>
</comment>
<dbReference type="PANTHER" id="PTHR11567">
    <property type="entry name" value="ACID PHOSPHATASE-RELATED"/>
    <property type="match status" value="1"/>
</dbReference>
<dbReference type="PANTHER" id="PTHR11567:SF110">
    <property type="entry name" value="2-PHOSPHOXYLOSE PHOSPHATASE 1"/>
    <property type="match status" value="1"/>
</dbReference>
<name>A0AAV1L4I6_9NEOP</name>
<dbReference type="Gene3D" id="3.40.50.1240">
    <property type="entry name" value="Phosphoglycerate mutase-like"/>
    <property type="match status" value="1"/>
</dbReference>
<evidence type="ECO:0000256" key="1">
    <source>
        <dbReference type="ARBA" id="ARBA00022801"/>
    </source>
</evidence>
<dbReference type="SUPFAM" id="SSF53254">
    <property type="entry name" value="Phosphoglycerate mutase-like"/>
    <property type="match status" value="1"/>
</dbReference>
<accession>A0AAV1L4I6</accession>
<dbReference type="InterPro" id="IPR029033">
    <property type="entry name" value="His_PPase_superfam"/>
</dbReference>
<proteinExistence type="predicted"/>
<evidence type="ECO:0008006" key="4">
    <source>
        <dbReference type="Google" id="ProtNLM"/>
    </source>
</evidence>
<sequence>MTVLVAMAAVYRPDGRGWSEDINWVPVPYTTIPLRYDFVMGFNCPSFQEHYDKQATKTYVPEIAKYSHVLDQLSSALKHDIIKRNPVKIFSAYDLLVSQVNIGLLPTPSIQKMMPDIKEAADKAFDLLFGNDTMLPLQAGLLLREFFEVSASAAAGEPIHKVRIYSAHDNNVYAFAAISKAIPRQGIPPYAALFALELRRVVETGRYVVMPIYVKSPGEQVQYLEIQGCGGPLCDLKNFYAITSPYLLGVDEWKERCNYDENATFDSQIYD</sequence>
<reference evidence="2 3" key="1">
    <citation type="submission" date="2023-11" db="EMBL/GenBank/DDBJ databases">
        <authorList>
            <person name="Hedman E."/>
            <person name="Englund M."/>
            <person name="Stromberg M."/>
            <person name="Nyberg Akerstrom W."/>
            <person name="Nylinder S."/>
            <person name="Jareborg N."/>
            <person name="Kallberg Y."/>
            <person name="Kronander E."/>
        </authorList>
    </citation>
    <scope>NUCLEOTIDE SEQUENCE [LARGE SCALE GENOMIC DNA]</scope>
</reference>
<dbReference type="Proteomes" id="UP001314205">
    <property type="component" value="Unassembled WGS sequence"/>
</dbReference>
<dbReference type="InterPro" id="IPR050645">
    <property type="entry name" value="Histidine_acid_phosphatase"/>
</dbReference>
<keyword evidence="3" id="KW-1185">Reference proteome</keyword>
<protein>
    <recommendedName>
        <fullName evidence="4">Prostatic acid phosphatase</fullName>
    </recommendedName>
</protein>
<dbReference type="GO" id="GO:0016791">
    <property type="term" value="F:phosphatase activity"/>
    <property type="evidence" value="ECO:0007669"/>
    <property type="project" value="TreeGrafter"/>
</dbReference>
<dbReference type="AlphaFoldDB" id="A0AAV1L4I6"/>
<evidence type="ECO:0000313" key="3">
    <source>
        <dbReference type="Proteomes" id="UP001314205"/>
    </source>
</evidence>
<organism evidence="2 3">
    <name type="scientific">Parnassius mnemosyne</name>
    <name type="common">clouded apollo</name>
    <dbReference type="NCBI Taxonomy" id="213953"/>
    <lineage>
        <taxon>Eukaryota</taxon>
        <taxon>Metazoa</taxon>
        <taxon>Ecdysozoa</taxon>
        <taxon>Arthropoda</taxon>
        <taxon>Hexapoda</taxon>
        <taxon>Insecta</taxon>
        <taxon>Pterygota</taxon>
        <taxon>Neoptera</taxon>
        <taxon>Endopterygota</taxon>
        <taxon>Lepidoptera</taxon>
        <taxon>Glossata</taxon>
        <taxon>Ditrysia</taxon>
        <taxon>Papilionoidea</taxon>
        <taxon>Papilionidae</taxon>
        <taxon>Parnassiinae</taxon>
        <taxon>Parnassini</taxon>
        <taxon>Parnassius</taxon>
        <taxon>Driopa</taxon>
    </lineage>
</organism>
<gene>
    <name evidence="2" type="ORF">PARMNEM_LOCUS9496</name>
</gene>
<keyword evidence="1" id="KW-0378">Hydrolase</keyword>
<evidence type="ECO:0000313" key="2">
    <source>
        <dbReference type="EMBL" id="CAK1588922.1"/>
    </source>
</evidence>